<comment type="subcellular location">
    <subcellularLocation>
        <location evidence="1">Cytoplasm</location>
    </subcellularLocation>
</comment>
<dbReference type="Pfam" id="PF03129">
    <property type="entry name" value="HGTP_anticodon"/>
    <property type="match status" value="1"/>
</dbReference>
<evidence type="ECO:0000256" key="8">
    <source>
        <dbReference type="ARBA" id="ARBA00022840"/>
    </source>
</evidence>
<dbReference type="Gene3D" id="3.40.50.800">
    <property type="entry name" value="Anticodon-binding domain"/>
    <property type="match status" value="1"/>
</dbReference>
<evidence type="ECO:0000259" key="13">
    <source>
        <dbReference type="PROSITE" id="PS50862"/>
    </source>
</evidence>
<dbReference type="Pfam" id="PF00587">
    <property type="entry name" value="tRNA-synt_2b"/>
    <property type="match status" value="1"/>
</dbReference>
<organism evidence="14 15">
    <name type="scientific">Diplodia corticola</name>
    <dbReference type="NCBI Taxonomy" id="236234"/>
    <lineage>
        <taxon>Eukaryota</taxon>
        <taxon>Fungi</taxon>
        <taxon>Dikarya</taxon>
        <taxon>Ascomycota</taxon>
        <taxon>Pezizomycotina</taxon>
        <taxon>Dothideomycetes</taxon>
        <taxon>Dothideomycetes incertae sedis</taxon>
        <taxon>Botryosphaeriales</taxon>
        <taxon>Botryosphaeriaceae</taxon>
        <taxon>Diplodia</taxon>
    </lineage>
</organism>
<dbReference type="PANTHER" id="PTHR42753">
    <property type="entry name" value="MITOCHONDRIAL RIBOSOME PROTEIN L39/PROLYL-TRNA LIGASE FAMILY MEMBER"/>
    <property type="match status" value="1"/>
</dbReference>
<sequence length="599" mass="65896">MLVRSLQRLSPRRLLVSSTSSLSFVRCFSNDERSRLSSFWVPTGGITPKDAEGEDTHALLVRAGFLRQAHSGLFHMLPLGLRVQEKFERLIDKHMRSLGASKVSLSSISSEELWERTGRLEGKELLRLKDRNDSGLLLGPTHEEEITQLVRNTVKSYKELPLRLYQISRKYRDELRPRQGLLRAKEFLMKDLYTFDHLESEALDTYKSVRQAYVDILTDLKLPYLVADADSGSIGGDTSHEYHFISAKGEDTVFQCDVCDYTANEEVAQHCDPHLTPEDDEPGPILVWKGISKDRRTLVEAHAMLHPADNQSSEQPADRINLHAVKSLFPDLDTSIDDDGTGTTAQQLWDSASAGNKTRLILADANIHAFRDAIAFEQNNTAAAAAAPPTTFHYLTRDPPTSTTNKTKPTTLLALRHNSPCPSCPTGHVSAHRAVEIGHTFHLGTRYSTPLALSVRDARGQPKPVQMGCHGIGVSRMLAAVADALADARGLNWPRAVAPWEAVVISAGGGSDGSDSDAEKVYDALVVGGVDAVLDDRRGVGVGWKLGDADLVGVNVVVVLGRAWREGRKAEVQCRRLGVREEVVAEKLGDFVTELLGRL</sequence>
<feature type="domain" description="Aminoacyl-transfer RNA synthetases class-II family profile" evidence="13">
    <location>
        <begin position="80"/>
        <end position="499"/>
    </location>
</feature>
<dbReference type="PANTHER" id="PTHR42753:SF2">
    <property type="entry name" value="PROLINE--TRNA LIGASE"/>
    <property type="match status" value="1"/>
</dbReference>
<dbReference type="PRINTS" id="PR01046">
    <property type="entry name" value="TRNASYNTHPRO"/>
</dbReference>
<dbReference type="GO" id="GO:0005739">
    <property type="term" value="C:mitochondrion"/>
    <property type="evidence" value="ECO:0007669"/>
    <property type="project" value="TreeGrafter"/>
</dbReference>
<dbReference type="SUPFAM" id="SSF52954">
    <property type="entry name" value="Class II aaRS ABD-related"/>
    <property type="match status" value="1"/>
</dbReference>
<evidence type="ECO:0000256" key="10">
    <source>
        <dbReference type="ARBA" id="ARBA00023146"/>
    </source>
</evidence>
<dbReference type="Proteomes" id="UP000183809">
    <property type="component" value="Unassembled WGS sequence"/>
</dbReference>
<evidence type="ECO:0000313" key="14">
    <source>
        <dbReference type="EMBL" id="OJD38647.1"/>
    </source>
</evidence>
<evidence type="ECO:0000256" key="1">
    <source>
        <dbReference type="ARBA" id="ARBA00004496"/>
    </source>
</evidence>
<evidence type="ECO:0000256" key="3">
    <source>
        <dbReference type="ARBA" id="ARBA00011738"/>
    </source>
</evidence>
<dbReference type="InterPro" id="IPR045864">
    <property type="entry name" value="aa-tRNA-synth_II/BPL/LPL"/>
</dbReference>
<evidence type="ECO:0000256" key="12">
    <source>
        <dbReference type="ARBA" id="ARBA00047671"/>
    </source>
</evidence>
<comment type="catalytic activity">
    <reaction evidence="12">
        <text>tRNA(Pro) + L-proline + ATP = L-prolyl-tRNA(Pro) + AMP + diphosphate</text>
        <dbReference type="Rhea" id="RHEA:14305"/>
        <dbReference type="Rhea" id="RHEA-COMP:9700"/>
        <dbReference type="Rhea" id="RHEA-COMP:9702"/>
        <dbReference type="ChEBI" id="CHEBI:30616"/>
        <dbReference type="ChEBI" id="CHEBI:33019"/>
        <dbReference type="ChEBI" id="CHEBI:60039"/>
        <dbReference type="ChEBI" id="CHEBI:78442"/>
        <dbReference type="ChEBI" id="CHEBI:78532"/>
        <dbReference type="ChEBI" id="CHEBI:456215"/>
        <dbReference type="EC" id="6.1.1.15"/>
    </reaction>
</comment>
<keyword evidence="8" id="KW-0067">ATP-binding</keyword>
<dbReference type="AlphaFoldDB" id="A0A1J9SDY9"/>
<evidence type="ECO:0000313" key="15">
    <source>
        <dbReference type="Proteomes" id="UP000183809"/>
    </source>
</evidence>
<dbReference type="InterPro" id="IPR036621">
    <property type="entry name" value="Anticodon-bd_dom_sf"/>
</dbReference>
<dbReference type="STRING" id="236234.A0A1J9SDY9"/>
<proteinExistence type="inferred from homology"/>
<dbReference type="InterPro" id="IPR006195">
    <property type="entry name" value="aa-tRNA-synth_II"/>
</dbReference>
<evidence type="ECO:0000256" key="6">
    <source>
        <dbReference type="ARBA" id="ARBA00022598"/>
    </source>
</evidence>
<reference evidence="14 15" key="1">
    <citation type="submission" date="2016-10" db="EMBL/GenBank/DDBJ databases">
        <title>Proteomics and genomics reveal pathogen-plant mechanisms compatible with a hemibiotrophic lifestyle of Diplodia corticola.</title>
        <authorList>
            <person name="Fernandes I."/>
            <person name="De Jonge R."/>
            <person name="Van De Peer Y."/>
            <person name="Devreese B."/>
            <person name="Alves A."/>
            <person name="Esteves A.C."/>
        </authorList>
    </citation>
    <scope>NUCLEOTIDE SEQUENCE [LARGE SCALE GENOMIC DNA]</scope>
    <source>
        <strain evidence="14 15">CBS 112549</strain>
    </source>
</reference>
<dbReference type="EMBL" id="MNUE01000004">
    <property type="protein sequence ID" value="OJD38647.1"/>
    <property type="molecule type" value="Genomic_DNA"/>
</dbReference>
<dbReference type="InterPro" id="IPR002314">
    <property type="entry name" value="aa-tRNA-synt_IIb"/>
</dbReference>
<dbReference type="SUPFAM" id="SSF55681">
    <property type="entry name" value="Class II aaRS and biotin synthetases"/>
    <property type="match status" value="1"/>
</dbReference>
<keyword evidence="5" id="KW-0963">Cytoplasm</keyword>
<evidence type="ECO:0000256" key="4">
    <source>
        <dbReference type="ARBA" id="ARBA00012831"/>
    </source>
</evidence>
<evidence type="ECO:0000256" key="2">
    <source>
        <dbReference type="ARBA" id="ARBA00008226"/>
    </source>
</evidence>
<evidence type="ECO:0000256" key="11">
    <source>
        <dbReference type="ARBA" id="ARBA00029731"/>
    </source>
</evidence>
<keyword evidence="6" id="KW-0436">Ligase</keyword>
<comment type="similarity">
    <text evidence="2">Belongs to the class-II aminoacyl-tRNA synthetase family.</text>
</comment>
<keyword evidence="15" id="KW-1185">Reference proteome</keyword>
<dbReference type="InterPro" id="IPR002316">
    <property type="entry name" value="Pro-tRNA-ligase_IIa"/>
</dbReference>
<dbReference type="FunFam" id="3.30.930.10:FF:000066">
    <property type="entry name" value="Proline--tRNA ligase"/>
    <property type="match status" value="1"/>
</dbReference>
<dbReference type="GO" id="GO:0005524">
    <property type="term" value="F:ATP binding"/>
    <property type="evidence" value="ECO:0007669"/>
    <property type="project" value="UniProtKB-KW"/>
</dbReference>
<gene>
    <name evidence="14" type="ORF">BKCO1_4000136</name>
</gene>
<dbReference type="Gene3D" id="3.30.930.10">
    <property type="entry name" value="Bira Bifunctional Protein, Domain 2"/>
    <property type="match status" value="2"/>
</dbReference>
<dbReference type="PROSITE" id="PS50862">
    <property type="entry name" value="AA_TRNA_LIGASE_II"/>
    <property type="match status" value="1"/>
</dbReference>
<dbReference type="EC" id="6.1.1.15" evidence="4"/>
<dbReference type="InterPro" id="IPR050062">
    <property type="entry name" value="Pro-tRNA_synthetase"/>
</dbReference>
<dbReference type="GeneID" id="31015817"/>
<comment type="subunit">
    <text evidence="3">Homodimer.</text>
</comment>
<dbReference type="OrthoDB" id="10267474at2759"/>
<dbReference type="GO" id="GO:0006433">
    <property type="term" value="P:prolyl-tRNA aminoacylation"/>
    <property type="evidence" value="ECO:0007669"/>
    <property type="project" value="InterPro"/>
</dbReference>
<comment type="caution">
    <text evidence="14">The sequence shown here is derived from an EMBL/GenBank/DDBJ whole genome shotgun (WGS) entry which is preliminary data.</text>
</comment>
<dbReference type="RefSeq" id="XP_020134258.1">
    <property type="nucleotide sequence ID" value="XM_020275556.1"/>
</dbReference>
<name>A0A1J9SDY9_9PEZI</name>
<evidence type="ECO:0000256" key="7">
    <source>
        <dbReference type="ARBA" id="ARBA00022741"/>
    </source>
</evidence>
<dbReference type="GO" id="GO:0004827">
    <property type="term" value="F:proline-tRNA ligase activity"/>
    <property type="evidence" value="ECO:0007669"/>
    <property type="project" value="UniProtKB-EC"/>
</dbReference>
<keyword evidence="9" id="KW-0648">Protein biosynthesis</keyword>
<dbReference type="InterPro" id="IPR004154">
    <property type="entry name" value="Anticodon-bd"/>
</dbReference>
<accession>A0A1J9SDY9</accession>
<evidence type="ECO:0000256" key="9">
    <source>
        <dbReference type="ARBA" id="ARBA00022917"/>
    </source>
</evidence>
<evidence type="ECO:0000256" key="5">
    <source>
        <dbReference type="ARBA" id="ARBA00022490"/>
    </source>
</evidence>
<keyword evidence="10 14" id="KW-0030">Aminoacyl-tRNA synthetase</keyword>
<protein>
    <recommendedName>
        <fullName evidence="4">proline--tRNA ligase</fullName>
        <ecNumber evidence="4">6.1.1.15</ecNumber>
    </recommendedName>
    <alternativeName>
        <fullName evidence="11">Prolyl-tRNA synthetase</fullName>
    </alternativeName>
</protein>
<keyword evidence="7" id="KW-0547">Nucleotide-binding</keyword>